<sequence>MAFEQEAEHFGAIGDGSCCDPWLEGGQISWSGARLRKTSEQAEAGDHGSDTWDIKSQIEEELGFFIVFDAINPYYLQATIPKSKQSVPSVNDDVCSSAADYAYGGDNGGEPGWP</sequence>
<dbReference type="AlphaFoldDB" id="A0A1J8REG6"/>
<comment type="caution">
    <text evidence="1">The sequence shown here is derived from an EMBL/GenBank/DDBJ whole genome shotgun (WGS) entry which is preliminary data.</text>
</comment>
<proteinExistence type="predicted"/>
<dbReference type="Proteomes" id="UP000183567">
    <property type="component" value="Unassembled WGS sequence"/>
</dbReference>
<dbReference type="EMBL" id="LVVM01000690">
    <property type="protein sequence ID" value="OJA20162.1"/>
    <property type="molecule type" value="Genomic_DNA"/>
</dbReference>
<evidence type="ECO:0000313" key="1">
    <source>
        <dbReference type="EMBL" id="OJA20162.1"/>
    </source>
</evidence>
<name>A0A1J8REG6_9AGAM</name>
<reference evidence="1 2" key="1">
    <citation type="submission" date="2016-03" db="EMBL/GenBank/DDBJ databases">
        <title>Comparative genomics of the ectomycorrhizal sister species Rhizopogon vinicolor and Rhizopogon vesiculosus (Basidiomycota: Boletales) reveals a divergence of the mating type B locus.</title>
        <authorList>
            <person name="Mujic A.B."/>
            <person name="Kuo A."/>
            <person name="Tritt A."/>
            <person name="Lipzen A."/>
            <person name="Chen C."/>
            <person name="Johnson J."/>
            <person name="Sharma A."/>
            <person name="Barry K."/>
            <person name="Grigoriev I.V."/>
            <person name="Spatafora J.W."/>
        </authorList>
    </citation>
    <scope>NUCLEOTIDE SEQUENCE [LARGE SCALE GENOMIC DNA]</scope>
    <source>
        <strain evidence="1 2">AM-OR11-056</strain>
    </source>
</reference>
<dbReference type="OrthoDB" id="10432688at2759"/>
<protein>
    <submittedName>
        <fullName evidence="1">Uncharacterized protein</fullName>
    </submittedName>
</protein>
<gene>
    <name evidence="1" type="ORF">AZE42_07943</name>
</gene>
<dbReference type="STRING" id="180088.A0A1J8REG6"/>
<organism evidence="1 2">
    <name type="scientific">Rhizopogon vesiculosus</name>
    <dbReference type="NCBI Taxonomy" id="180088"/>
    <lineage>
        <taxon>Eukaryota</taxon>
        <taxon>Fungi</taxon>
        <taxon>Dikarya</taxon>
        <taxon>Basidiomycota</taxon>
        <taxon>Agaricomycotina</taxon>
        <taxon>Agaricomycetes</taxon>
        <taxon>Agaricomycetidae</taxon>
        <taxon>Boletales</taxon>
        <taxon>Suillineae</taxon>
        <taxon>Rhizopogonaceae</taxon>
        <taxon>Rhizopogon</taxon>
    </lineage>
</organism>
<accession>A0A1J8REG6</accession>
<evidence type="ECO:0000313" key="2">
    <source>
        <dbReference type="Proteomes" id="UP000183567"/>
    </source>
</evidence>
<keyword evidence="2" id="KW-1185">Reference proteome</keyword>